<evidence type="ECO:0000313" key="13">
    <source>
        <dbReference type="EMBL" id="KAJ8540484.1"/>
    </source>
</evidence>
<sequence length="387" mass="42914">MEDQDQDFSYFCQHPFRFFMFLIQERAERCIISDKFVKILLFLQLIISGTQLTSGQDNWDSIIITEANYQALEAIKHELVDPTGYLKSWNNSYGACSGIGIKCAQGQVIVIMLALKGLSGRLSEKISQFQVLQTLELSNNSLSDSVVNPTNLYRFNLSYNALSGDIPISVTQSRSLVFIDLQYNNLFGSIPDTWGRNQENQVKLQSLMLNNNELLEISISHNYITGVVPNDIGRLTMLRTLNFSYNAINGSLPENLSNLSSLMVFDQFRGVIPATIGDISVLSQIDLSRNNLTGEIPVSVDDLPNLKSFNVSYTYLSGPVPVPTHLAKKFNSSAFVGNVQLCGYNTSNPCPVTVTRPSKGSIKDIILIIILSPLLLDQETSGSQSSK</sequence>
<evidence type="ECO:0000256" key="7">
    <source>
        <dbReference type="ARBA" id="ARBA00022737"/>
    </source>
</evidence>
<evidence type="ECO:0000256" key="3">
    <source>
        <dbReference type="ARBA" id="ARBA00022475"/>
    </source>
</evidence>
<dbReference type="GO" id="GO:0050832">
    <property type="term" value="P:defense response to fungus"/>
    <property type="evidence" value="ECO:0007669"/>
    <property type="project" value="UniProtKB-ARBA"/>
</dbReference>
<dbReference type="AlphaFoldDB" id="A0A9Q1LRA1"/>
<keyword evidence="7" id="KW-0677">Repeat</keyword>
<comment type="subcellular location">
    <subcellularLocation>
        <location evidence="1">Cell membrane</location>
        <topology evidence="1">Single-pass type I membrane protein</topology>
    </subcellularLocation>
</comment>
<keyword evidence="5" id="KW-0812">Transmembrane</keyword>
<evidence type="ECO:0000256" key="8">
    <source>
        <dbReference type="ARBA" id="ARBA00022989"/>
    </source>
</evidence>
<evidence type="ECO:0000313" key="14">
    <source>
        <dbReference type="Proteomes" id="UP001152561"/>
    </source>
</evidence>
<dbReference type="Pfam" id="PF00560">
    <property type="entry name" value="LRR_1"/>
    <property type="match status" value="4"/>
</dbReference>
<comment type="similarity">
    <text evidence="2">Belongs to the RLP family.</text>
</comment>
<evidence type="ECO:0000256" key="10">
    <source>
        <dbReference type="ARBA" id="ARBA00023170"/>
    </source>
</evidence>
<protein>
    <recommendedName>
        <fullName evidence="12">Leucine-rich repeat-containing N-terminal plant-type domain-containing protein</fullName>
    </recommendedName>
</protein>
<dbReference type="InterPro" id="IPR032675">
    <property type="entry name" value="LRR_dom_sf"/>
</dbReference>
<evidence type="ECO:0000256" key="2">
    <source>
        <dbReference type="ARBA" id="ARBA00009592"/>
    </source>
</evidence>
<dbReference type="InterPro" id="IPR013210">
    <property type="entry name" value="LRR_N_plant-typ"/>
</dbReference>
<evidence type="ECO:0000256" key="5">
    <source>
        <dbReference type="ARBA" id="ARBA00022692"/>
    </source>
</evidence>
<reference evidence="14" key="1">
    <citation type="journal article" date="2023" name="Proc. Natl. Acad. Sci. U.S.A.">
        <title>Genomic and structural basis for evolution of tropane alkaloid biosynthesis.</title>
        <authorList>
            <person name="Wanga Y.-J."/>
            <person name="Taina T."/>
            <person name="Yua J.-Y."/>
            <person name="Lia J."/>
            <person name="Xua B."/>
            <person name="Chenc J."/>
            <person name="D'Auriad J.C."/>
            <person name="Huanga J.-P."/>
            <person name="Huanga S.-X."/>
        </authorList>
    </citation>
    <scope>NUCLEOTIDE SEQUENCE [LARGE SCALE GENOMIC DNA]</scope>
    <source>
        <strain evidence="14">cv. KIB-2019</strain>
    </source>
</reference>
<dbReference type="Gene3D" id="3.80.10.10">
    <property type="entry name" value="Ribonuclease Inhibitor"/>
    <property type="match status" value="3"/>
</dbReference>
<dbReference type="SUPFAM" id="SSF52058">
    <property type="entry name" value="L domain-like"/>
    <property type="match status" value="1"/>
</dbReference>
<dbReference type="EMBL" id="JAJAGQ010000016">
    <property type="protein sequence ID" value="KAJ8540484.1"/>
    <property type="molecule type" value="Genomic_DNA"/>
</dbReference>
<proteinExistence type="inferred from homology"/>
<keyword evidence="14" id="KW-1185">Reference proteome</keyword>
<keyword evidence="10" id="KW-0675">Receptor</keyword>
<dbReference type="PANTHER" id="PTHR48052:SF8">
    <property type="entry name" value="LRR RECEPTOR-LIKE SERINE_THREONINE-PROTEIN KINASE FLS2"/>
    <property type="match status" value="1"/>
</dbReference>
<keyword evidence="4" id="KW-0433">Leucine-rich repeat</keyword>
<keyword evidence="8" id="KW-1133">Transmembrane helix</keyword>
<dbReference type="Proteomes" id="UP001152561">
    <property type="component" value="Unassembled WGS sequence"/>
</dbReference>
<name>A0A9Q1LRA1_9SOLA</name>
<evidence type="ECO:0000256" key="11">
    <source>
        <dbReference type="ARBA" id="ARBA00023180"/>
    </source>
</evidence>
<evidence type="ECO:0000256" key="9">
    <source>
        <dbReference type="ARBA" id="ARBA00023136"/>
    </source>
</evidence>
<gene>
    <name evidence="13" type="ORF">K7X08_030403</name>
</gene>
<keyword evidence="3" id="KW-1003">Cell membrane</keyword>
<organism evidence="13 14">
    <name type="scientific">Anisodus acutangulus</name>
    <dbReference type="NCBI Taxonomy" id="402998"/>
    <lineage>
        <taxon>Eukaryota</taxon>
        <taxon>Viridiplantae</taxon>
        <taxon>Streptophyta</taxon>
        <taxon>Embryophyta</taxon>
        <taxon>Tracheophyta</taxon>
        <taxon>Spermatophyta</taxon>
        <taxon>Magnoliopsida</taxon>
        <taxon>eudicotyledons</taxon>
        <taxon>Gunneridae</taxon>
        <taxon>Pentapetalae</taxon>
        <taxon>asterids</taxon>
        <taxon>lamiids</taxon>
        <taxon>Solanales</taxon>
        <taxon>Solanaceae</taxon>
        <taxon>Solanoideae</taxon>
        <taxon>Hyoscyameae</taxon>
        <taxon>Anisodus</taxon>
    </lineage>
</organism>
<evidence type="ECO:0000256" key="6">
    <source>
        <dbReference type="ARBA" id="ARBA00022729"/>
    </source>
</evidence>
<dbReference type="Pfam" id="PF08263">
    <property type="entry name" value="LRRNT_2"/>
    <property type="match status" value="1"/>
</dbReference>
<keyword evidence="11" id="KW-0325">Glycoprotein</keyword>
<keyword evidence="9" id="KW-0472">Membrane</keyword>
<keyword evidence="6" id="KW-0732">Signal</keyword>
<dbReference type="GO" id="GO:0005886">
    <property type="term" value="C:plasma membrane"/>
    <property type="evidence" value="ECO:0007669"/>
    <property type="project" value="UniProtKB-SubCell"/>
</dbReference>
<evidence type="ECO:0000256" key="4">
    <source>
        <dbReference type="ARBA" id="ARBA00022614"/>
    </source>
</evidence>
<feature type="domain" description="Leucine-rich repeat-containing N-terminal plant-type" evidence="12">
    <location>
        <begin position="70"/>
        <end position="103"/>
    </location>
</feature>
<dbReference type="InterPro" id="IPR001611">
    <property type="entry name" value="Leu-rich_rpt"/>
</dbReference>
<dbReference type="PANTHER" id="PTHR48052">
    <property type="entry name" value="UNNAMED PRODUCT"/>
    <property type="match status" value="1"/>
</dbReference>
<accession>A0A9Q1LRA1</accession>
<evidence type="ECO:0000256" key="1">
    <source>
        <dbReference type="ARBA" id="ARBA00004251"/>
    </source>
</evidence>
<comment type="caution">
    <text evidence="13">The sequence shown here is derived from an EMBL/GenBank/DDBJ whole genome shotgun (WGS) entry which is preliminary data.</text>
</comment>
<evidence type="ECO:0000259" key="12">
    <source>
        <dbReference type="Pfam" id="PF08263"/>
    </source>
</evidence>
<dbReference type="OrthoDB" id="1890790at2759"/>